<dbReference type="Proteomes" id="UP000324705">
    <property type="component" value="Chromosome 2B"/>
</dbReference>
<feature type="domain" description="DUF6598" evidence="1">
    <location>
        <begin position="2"/>
        <end position="62"/>
    </location>
</feature>
<dbReference type="Pfam" id="PF20241">
    <property type="entry name" value="DUF6598"/>
    <property type="match status" value="1"/>
</dbReference>
<dbReference type="PANTHER" id="PTHR33065:SF59">
    <property type="entry name" value="DUF6598 DOMAIN-CONTAINING PROTEIN"/>
    <property type="match status" value="1"/>
</dbReference>
<evidence type="ECO:0000259" key="1">
    <source>
        <dbReference type="Pfam" id="PF20241"/>
    </source>
</evidence>
<dbReference type="Gramene" id="TRITD2Bv1G234340.1">
    <property type="protein sequence ID" value="TRITD2Bv1G234340.1"/>
    <property type="gene ID" value="TRITD2Bv1G234340"/>
</dbReference>
<organism evidence="2 3">
    <name type="scientific">Triticum turgidum subsp. durum</name>
    <name type="common">Durum wheat</name>
    <name type="synonym">Triticum durum</name>
    <dbReference type="NCBI Taxonomy" id="4567"/>
    <lineage>
        <taxon>Eukaryota</taxon>
        <taxon>Viridiplantae</taxon>
        <taxon>Streptophyta</taxon>
        <taxon>Embryophyta</taxon>
        <taxon>Tracheophyta</taxon>
        <taxon>Spermatophyta</taxon>
        <taxon>Magnoliopsida</taxon>
        <taxon>Liliopsida</taxon>
        <taxon>Poales</taxon>
        <taxon>Poaceae</taxon>
        <taxon>BOP clade</taxon>
        <taxon>Pooideae</taxon>
        <taxon>Triticodae</taxon>
        <taxon>Triticeae</taxon>
        <taxon>Triticinae</taxon>
        <taxon>Triticum</taxon>
    </lineage>
</organism>
<sequence>MPVGEEGYLDLSRQVVSVKSRGRLEILVQAREISGSVVFPIKFNNIREESCELGDYKVEITVAWSLLVENQYDISVMGAIQPYAWESIPRRPIMKLVDAC</sequence>
<dbReference type="PANTHER" id="PTHR33065">
    <property type="entry name" value="OS07G0486400 PROTEIN"/>
    <property type="match status" value="1"/>
</dbReference>
<dbReference type="AlphaFoldDB" id="A0A9R1PZT9"/>
<gene>
    <name evidence="2" type="ORF">TRITD_2Bv1G234340</name>
</gene>
<protein>
    <recommendedName>
        <fullName evidence="1">DUF6598 domain-containing protein</fullName>
    </recommendedName>
</protein>
<evidence type="ECO:0000313" key="2">
    <source>
        <dbReference type="EMBL" id="VAH52831.1"/>
    </source>
</evidence>
<proteinExistence type="predicted"/>
<name>A0A9R1PZT9_TRITD</name>
<evidence type="ECO:0000313" key="3">
    <source>
        <dbReference type="Proteomes" id="UP000324705"/>
    </source>
</evidence>
<dbReference type="EMBL" id="LT934114">
    <property type="protein sequence ID" value="VAH52831.1"/>
    <property type="molecule type" value="Genomic_DNA"/>
</dbReference>
<dbReference type="InterPro" id="IPR046533">
    <property type="entry name" value="DUF6598"/>
</dbReference>
<accession>A0A9R1PZT9</accession>
<keyword evidence="3" id="KW-1185">Reference proteome</keyword>
<reference evidence="2 3" key="1">
    <citation type="submission" date="2017-09" db="EMBL/GenBank/DDBJ databases">
        <authorList>
            <consortium name="International Durum Wheat Genome Sequencing Consortium (IDWGSC)"/>
            <person name="Milanesi L."/>
        </authorList>
    </citation>
    <scope>NUCLEOTIDE SEQUENCE [LARGE SCALE GENOMIC DNA]</scope>
    <source>
        <strain evidence="3">cv. Svevo</strain>
    </source>
</reference>